<dbReference type="PANTHER" id="PTHR45625">
    <property type="entry name" value="PEPTIDYL-PROLYL CIS-TRANS ISOMERASE-RELATED"/>
    <property type="match status" value="1"/>
</dbReference>
<keyword evidence="3" id="KW-0697">Rotamase</keyword>
<dbReference type="EMBL" id="FOKC01000009">
    <property type="protein sequence ID" value="SFB38216.1"/>
    <property type="molecule type" value="Genomic_DNA"/>
</dbReference>
<dbReference type="Pfam" id="PF00160">
    <property type="entry name" value="Pro_isomerase"/>
    <property type="match status" value="1"/>
</dbReference>
<evidence type="ECO:0000313" key="9">
    <source>
        <dbReference type="EMBL" id="SFB38216.1"/>
    </source>
</evidence>
<dbReference type="InterPro" id="IPR029000">
    <property type="entry name" value="Cyclophilin-like_dom_sf"/>
</dbReference>
<evidence type="ECO:0000313" key="8">
    <source>
        <dbReference type="EMBL" id="PKH41753.1"/>
    </source>
</evidence>
<dbReference type="RefSeq" id="WP_091200382.1">
    <property type="nucleotide sequence ID" value="NZ_FOKC01000009.1"/>
</dbReference>
<dbReference type="EC" id="5.2.1.8" evidence="2"/>
<reference evidence="10" key="1">
    <citation type="submission" date="2016-10" db="EMBL/GenBank/DDBJ databases">
        <authorList>
            <person name="Varghese N."/>
            <person name="Submissions S."/>
        </authorList>
    </citation>
    <scope>NUCLEOTIDE SEQUENCE [LARGE SCALE GENOMIC DNA]</scope>
    <source>
        <strain evidence="10">CGMCC 1.10697</strain>
    </source>
</reference>
<evidence type="ECO:0000256" key="3">
    <source>
        <dbReference type="ARBA" id="ARBA00023110"/>
    </source>
</evidence>
<dbReference type="PROSITE" id="PS50072">
    <property type="entry name" value="CSA_PPIASE_2"/>
    <property type="match status" value="1"/>
</dbReference>
<keyword evidence="6" id="KW-0472">Membrane</keyword>
<evidence type="ECO:0000313" key="10">
    <source>
        <dbReference type="Proteomes" id="UP000199113"/>
    </source>
</evidence>
<evidence type="ECO:0000256" key="5">
    <source>
        <dbReference type="SAM" id="Coils"/>
    </source>
</evidence>
<evidence type="ECO:0000256" key="6">
    <source>
        <dbReference type="SAM" id="Phobius"/>
    </source>
</evidence>
<evidence type="ECO:0000256" key="2">
    <source>
        <dbReference type="ARBA" id="ARBA00013194"/>
    </source>
</evidence>
<feature type="coiled-coil region" evidence="5">
    <location>
        <begin position="1"/>
        <end position="28"/>
    </location>
</feature>
<name>A0A1I1ALH6_9ACTN</name>
<keyword evidence="4 9" id="KW-0413">Isomerase</keyword>
<dbReference type="STRING" id="748909.SAMN05192575_109118"/>
<dbReference type="Proteomes" id="UP000233565">
    <property type="component" value="Unassembled WGS sequence"/>
</dbReference>
<accession>A0A1I1ALH6</accession>
<comment type="function">
    <text evidence="1">PPIases accelerate the folding of proteins. It catalyzes the cis-trans isomerization of proline imidic peptide bonds in oligopeptides.</text>
</comment>
<evidence type="ECO:0000259" key="7">
    <source>
        <dbReference type="PROSITE" id="PS50072"/>
    </source>
</evidence>
<protein>
    <recommendedName>
        <fullName evidence="2">peptidylprolyl isomerase</fullName>
        <ecNumber evidence="2">5.2.1.8</ecNumber>
    </recommendedName>
</protein>
<feature type="transmembrane region" description="Helical" evidence="6">
    <location>
        <begin position="34"/>
        <end position="55"/>
    </location>
</feature>
<proteinExistence type="predicted"/>
<reference evidence="9" key="2">
    <citation type="submission" date="2016-10" db="EMBL/GenBank/DDBJ databases">
        <authorList>
            <person name="de Groot N.N."/>
        </authorList>
    </citation>
    <scope>NUCLEOTIDE SEQUENCE [LARGE SCALE GENOMIC DNA]</scope>
    <source>
        <strain evidence="9">CGMCC 1.10697</strain>
    </source>
</reference>
<dbReference type="OrthoDB" id="5507614at2"/>
<dbReference type="Proteomes" id="UP000199113">
    <property type="component" value="Unassembled WGS sequence"/>
</dbReference>
<dbReference type="Gene3D" id="2.40.100.10">
    <property type="entry name" value="Cyclophilin-like"/>
    <property type="match status" value="1"/>
</dbReference>
<keyword evidence="11" id="KW-1185">Reference proteome</keyword>
<keyword evidence="6" id="KW-1133">Transmembrane helix</keyword>
<evidence type="ECO:0000256" key="4">
    <source>
        <dbReference type="ARBA" id="ARBA00023235"/>
    </source>
</evidence>
<dbReference type="CDD" id="cd00317">
    <property type="entry name" value="cyclophilin"/>
    <property type="match status" value="1"/>
</dbReference>
<dbReference type="InterPro" id="IPR002130">
    <property type="entry name" value="Cyclophilin-type_PPIase_dom"/>
</dbReference>
<dbReference type="InterPro" id="IPR044666">
    <property type="entry name" value="Cyclophilin_A-like"/>
</dbReference>
<dbReference type="AlphaFoldDB" id="A0A1I1ALH6"/>
<reference evidence="8 11" key="3">
    <citation type="submission" date="2017-12" db="EMBL/GenBank/DDBJ databases">
        <title>Pharmacopeia of the Arctic Ocean.</title>
        <authorList>
            <person name="Collins E."/>
            <person name="Ducluzeau A.-L."/>
        </authorList>
    </citation>
    <scope>NUCLEOTIDE SEQUENCE [LARGE SCALE GENOMIC DNA]</scope>
    <source>
        <strain evidence="8 11">DSM 23325</strain>
    </source>
</reference>
<dbReference type="PANTHER" id="PTHR45625:SF4">
    <property type="entry name" value="PEPTIDYLPROLYL ISOMERASE DOMAIN AND WD REPEAT-CONTAINING PROTEIN 1"/>
    <property type="match status" value="1"/>
</dbReference>
<keyword evidence="6" id="KW-0812">Transmembrane</keyword>
<evidence type="ECO:0000256" key="1">
    <source>
        <dbReference type="ARBA" id="ARBA00002388"/>
    </source>
</evidence>
<keyword evidence="5" id="KW-0175">Coiled coil</keyword>
<dbReference type="EMBL" id="PJBV01000014">
    <property type="protein sequence ID" value="PKH41753.1"/>
    <property type="molecule type" value="Genomic_DNA"/>
</dbReference>
<feature type="domain" description="PPIase cyclophilin-type" evidence="7">
    <location>
        <begin position="164"/>
        <end position="315"/>
    </location>
</feature>
<gene>
    <name evidence="8" type="ORF">CXG46_07710</name>
    <name evidence="9" type="ORF">SAMN05192575_109118</name>
</gene>
<organism evidence="9 10">
    <name type="scientific">Nocardioides alpinus</name>
    <dbReference type="NCBI Taxonomy" id="748909"/>
    <lineage>
        <taxon>Bacteria</taxon>
        <taxon>Bacillati</taxon>
        <taxon>Actinomycetota</taxon>
        <taxon>Actinomycetes</taxon>
        <taxon>Propionibacteriales</taxon>
        <taxon>Nocardioidaceae</taxon>
        <taxon>Nocardioides</taxon>
    </lineage>
</organism>
<dbReference type="SUPFAM" id="SSF50891">
    <property type="entry name" value="Cyclophilin-like"/>
    <property type="match status" value="1"/>
</dbReference>
<evidence type="ECO:0000313" key="11">
    <source>
        <dbReference type="Proteomes" id="UP000233565"/>
    </source>
</evidence>
<dbReference type="GO" id="GO:0003755">
    <property type="term" value="F:peptidyl-prolyl cis-trans isomerase activity"/>
    <property type="evidence" value="ECO:0007669"/>
    <property type="project" value="UniProtKB-KW"/>
</dbReference>
<sequence>MSANKQRKARQKLEREQWEREQERLAESRRHRNLRLTVLFAVVAMFAVVGLVFALTARDEPDPSVEQSRDEPVELIPEEAAREAQATAANAARDAGEAIAEDYTVAPGTPVDSGLKPAADDRPVACGAKAPANVRATRARYPGGPAQVLRDGVDYVAKIKTSCGPITIDLLEQDAPVAVNSFVFLAQEGFYDGLEFFRDFGGITAIQGGSGDNTVGWDIGYRLPDELDLAEREGYPIGTVTTAGEGPYTAGSDFYIAYGKSFDSGFEANRIQTTFGRVLSGMDVIAEVTALDRVGMGGEGYAERLFMESVTIEER</sequence>